<protein>
    <submittedName>
        <fullName evidence="1">Uncharacterized protein</fullName>
    </submittedName>
</protein>
<evidence type="ECO:0000313" key="1">
    <source>
        <dbReference type="EMBL" id="RNB92616.1"/>
    </source>
</evidence>
<proteinExistence type="predicted"/>
<dbReference type="AlphaFoldDB" id="A0A3M8DWW2"/>
<sequence>MQPVSKDGILNENGGGFIRIIANKFSGKISRFEYEPQTNQPTVLANKNAVPLETAKAMYMKKIEA</sequence>
<dbReference type="EMBL" id="RHHQ01000002">
    <property type="protein sequence ID" value="RNB92616.1"/>
    <property type="molecule type" value="Genomic_DNA"/>
</dbReference>
<organism evidence="1 2">
    <name type="scientific">Brevibacillus fluminis</name>
    <dbReference type="NCBI Taxonomy" id="511487"/>
    <lineage>
        <taxon>Bacteria</taxon>
        <taxon>Bacillati</taxon>
        <taxon>Bacillota</taxon>
        <taxon>Bacilli</taxon>
        <taxon>Bacillales</taxon>
        <taxon>Paenibacillaceae</taxon>
        <taxon>Brevibacillus</taxon>
    </lineage>
</organism>
<evidence type="ECO:0000313" key="2">
    <source>
        <dbReference type="Proteomes" id="UP000271031"/>
    </source>
</evidence>
<gene>
    <name evidence="1" type="ORF">EDM56_00245</name>
</gene>
<accession>A0A3M8DWW2</accession>
<dbReference type="RefSeq" id="WP_122915873.1">
    <property type="nucleotide sequence ID" value="NZ_RHHQ01000002.1"/>
</dbReference>
<comment type="caution">
    <text evidence="1">The sequence shown here is derived from an EMBL/GenBank/DDBJ whole genome shotgun (WGS) entry which is preliminary data.</text>
</comment>
<reference evidence="1 2" key="1">
    <citation type="submission" date="2018-10" db="EMBL/GenBank/DDBJ databases">
        <title>Phylogenomics of Brevibacillus.</title>
        <authorList>
            <person name="Dunlap C."/>
        </authorList>
    </citation>
    <scope>NUCLEOTIDE SEQUENCE [LARGE SCALE GENOMIC DNA]</scope>
    <source>
        <strain evidence="1 2">JCM 15716</strain>
    </source>
</reference>
<dbReference type="Proteomes" id="UP000271031">
    <property type="component" value="Unassembled WGS sequence"/>
</dbReference>
<name>A0A3M8DWW2_9BACL</name>
<keyword evidence="2" id="KW-1185">Reference proteome</keyword>